<evidence type="ECO:0000313" key="3">
    <source>
        <dbReference type="EMBL" id="GLV13557.1"/>
    </source>
</evidence>
<dbReference type="Proteomes" id="UP001157137">
    <property type="component" value="Unassembled WGS sequence"/>
</dbReference>
<dbReference type="STRING" id="89784.SAMN04489725_10355"/>
<keyword evidence="5" id="KW-1185">Reference proteome</keyword>
<dbReference type="PANTHER" id="PTHR14969">
    <property type="entry name" value="SPHINGOSINE-1-PHOSPHATE PHOSPHOHYDROLASE"/>
    <property type="match status" value="1"/>
</dbReference>
<evidence type="ECO:0000256" key="1">
    <source>
        <dbReference type="SAM" id="Phobius"/>
    </source>
</evidence>
<accession>A0A1H2RNU3</accession>
<organism evidence="4 5">
    <name type="scientific">Alicyclobacillus hesperidum</name>
    <dbReference type="NCBI Taxonomy" id="89784"/>
    <lineage>
        <taxon>Bacteria</taxon>
        <taxon>Bacillati</taxon>
        <taxon>Bacillota</taxon>
        <taxon>Bacilli</taxon>
        <taxon>Bacillales</taxon>
        <taxon>Alicyclobacillaceae</taxon>
        <taxon>Alicyclobacillus</taxon>
    </lineage>
</organism>
<feature type="transmembrane region" description="Helical" evidence="1">
    <location>
        <begin position="162"/>
        <end position="186"/>
    </location>
</feature>
<dbReference type="InterPro" id="IPR000326">
    <property type="entry name" value="PAP2/HPO"/>
</dbReference>
<feature type="domain" description="Phosphatidic acid phosphatase type 2/haloperoxidase" evidence="2">
    <location>
        <begin position="63"/>
        <end position="177"/>
    </location>
</feature>
<feature type="transmembrane region" description="Helical" evidence="1">
    <location>
        <begin position="42"/>
        <end position="60"/>
    </location>
</feature>
<dbReference type="AlphaFoldDB" id="A0A1H2RNU3"/>
<feature type="transmembrane region" description="Helical" evidence="1">
    <location>
        <begin position="124"/>
        <end position="150"/>
    </location>
</feature>
<dbReference type="EMBL" id="FNOJ01000003">
    <property type="protein sequence ID" value="SDW20434.1"/>
    <property type="molecule type" value="Genomic_DNA"/>
</dbReference>
<sequence>MGRVMTLWGHIEQIDTKVMVWIEAKWGRSHAFDSTMMASAKYTPFIILMILVVASTGFAFPGLRITAVLSVASAIVAAVTVRALHEPVSRLVSRPRPFDKEPWQPLLWHEPGDSFPSNHAAGGFALAIGAYHLGPYFPLLLGLAIWLAFARVYCGLHHISDVVVGAIGGSTAGITCAYLQCALFHLP</sequence>
<dbReference type="Gene3D" id="1.20.144.10">
    <property type="entry name" value="Phosphatidic acid phosphatase type 2/haloperoxidase"/>
    <property type="match status" value="1"/>
</dbReference>
<reference evidence="3" key="3">
    <citation type="submission" date="2023-02" db="EMBL/GenBank/DDBJ databases">
        <title>Proposal of a novel subspecies: Alicyclobacillus hesperidum subspecies aegle.</title>
        <authorList>
            <person name="Goto K."/>
            <person name="Fujii T."/>
            <person name="Yasui K."/>
            <person name="Mochida K."/>
            <person name="Kato-Tanaka Y."/>
            <person name="Morohoshi S."/>
            <person name="An S.Y."/>
            <person name="Kasai H."/>
            <person name="Yokota A."/>
        </authorList>
    </citation>
    <scope>NUCLEOTIDE SEQUENCE</scope>
    <source>
        <strain evidence="3">DSM 12766</strain>
    </source>
</reference>
<dbReference type="Pfam" id="PF01569">
    <property type="entry name" value="PAP2"/>
    <property type="match status" value="1"/>
</dbReference>
<reference evidence="5" key="1">
    <citation type="submission" date="2016-10" db="EMBL/GenBank/DDBJ databases">
        <authorList>
            <person name="Varghese N."/>
        </authorList>
    </citation>
    <scope>NUCLEOTIDE SEQUENCE [LARGE SCALE GENOMIC DNA]</scope>
    <source>
        <strain evidence="5">DSM 12489</strain>
    </source>
</reference>
<gene>
    <name evidence="3" type="ORF">Heshes_12410</name>
    <name evidence="4" type="ORF">SAMN04489725_10355</name>
</gene>
<reference evidence="4" key="2">
    <citation type="submission" date="2016-10" db="EMBL/GenBank/DDBJ databases">
        <authorList>
            <person name="de Groot N.N."/>
        </authorList>
    </citation>
    <scope>NUCLEOTIDE SEQUENCE [LARGE SCALE GENOMIC DNA]</scope>
    <source>
        <strain evidence="4">DSM 12489</strain>
    </source>
</reference>
<dbReference type="SUPFAM" id="SSF48317">
    <property type="entry name" value="Acid phosphatase/Vanadium-dependent haloperoxidase"/>
    <property type="match status" value="1"/>
</dbReference>
<dbReference type="PANTHER" id="PTHR14969:SF13">
    <property type="entry name" value="AT30094P"/>
    <property type="match status" value="1"/>
</dbReference>
<proteinExistence type="predicted"/>
<dbReference type="RefSeq" id="WP_074691753.1">
    <property type="nucleotide sequence ID" value="NZ_BSRA01000006.1"/>
</dbReference>
<evidence type="ECO:0000259" key="2">
    <source>
        <dbReference type="SMART" id="SM00014"/>
    </source>
</evidence>
<evidence type="ECO:0000313" key="5">
    <source>
        <dbReference type="Proteomes" id="UP000182589"/>
    </source>
</evidence>
<dbReference type="CDD" id="cd01610">
    <property type="entry name" value="PAP2_like"/>
    <property type="match status" value="1"/>
</dbReference>
<keyword evidence="1" id="KW-1133">Transmembrane helix</keyword>
<dbReference type="Proteomes" id="UP000182589">
    <property type="component" value="Unassembled WGS sequence"/>
</dbReference>
<keyword evidence="1" id="KW-0472">Membrane</keyword>
<keyword evidence="1" id="KW-0812">Transmembrane</keyword>
<protein>
    <submittedName>
        <fullName evidence="4">Undecaprenyl-diphosphatase</fullName>
    </submittedName>
</protein>
<dbReference type="SMART" id="SM00014">
    <property type="entry name" value="acidPPc"/>
    <property type="match status" value="1"/>
</dbReference>
<dbReference type="EMBL" id="BSRA01000006">
    <property type="protein sequence ID" value="GLV13557.1"/>
    <property type="molecule type" value="Genomic_DNA"/>
</dbReference>
<evidence type="ECO:0000313" key="4">
    <source>
        <dbReference type="EMBL" id="SDW20434.1"/>
    </source>
</evidence>
<dbReference type="InterPro" id="IPR036938">
    <property type="entry name" value="PAP2/HPO_sf"/>
</dbReference>
<name>A0A1H2RNU3_9BACL</name>